<sequence>MDNQAATIWLKRFCVFSVLLAFCVILLGAYTRLKDAGLGCPDWPGCYGQLAAPETPDAIEKANAAYPTMPVDVAKAQTEMTHRYFAESLGLMIVILALITLFTRKKHTLSLWLPGSLVLLVIFQGLLGMWTVTMRLFPLAVMGHLLGGFCTLGLLWLCVLTIFNKKNPAPTPIAPGLSSLALATLLIVFCQILLGGWTSANYAALICPDFPTCQGHWWPNTHFSTAFNFLGGIDMDNPLAFQDTAGRTTIHVMHRLGALITLIFSILLIRSAWRYAPLRKVAGCLALFLGIQLALGISNIVFSLPLHVAVAHNGMGALLLLTLITFNFKICQVKEQQHG</sequence>
<dbReference type="RefSeq" id="WP_200957125.1">
    <property type="nucleotide sequence ID" value="NZ_LKAJ02000001.1"/>
</dbReference>
<dbReference type="PANTHER" id="PTHR35457:SF1">
    <property type="entry name" value="HEME A SYNTHASE"/>
    <property type="match status" value="1"/>
</dbReference>
<dbReference type="GO" id="GO:0046872">
    <property type="term" value="F:metal ion binding"/>
    <property type="evidence" value="ECO:0007669"/>
    <property type="project" value="UniProtKB-KW"/>
</dbReference>
<gene>
    <name evidence="13" type="primary">ctaA</name>
    <name evidence="14" type="ORF">HT99x_001415</name>
    <name evidence="13" type="ORF">HT99x_01887</name>
</gene>
<evidence type="ECO:0000256" key="7">
    <source>
        <dbReference type="ARBA" id="ARBA00023004"/>
    </source>
</evidence>
<evidence type="ECO:0000256" key="12">
    <source>
        <dbReference type="SAM" id="Phobius"/>
    </source>
</evidence>
<dbReference type="AlphaFoldDB" id="A0A0Q9YW91"/>
<dbReference type="STRING" id="295108.HT99x_01887"/>
<keyword evidence="6" id="KW-0560">Oxidoreductase</keyword>
<feature type="transmembrane region" description="Helical" evidence="12">
    <location>
        <begin position="84"/>
        <end position="102"/>
    </location>
</feature>
<name>A0A0Q9YW91_9GAMM</name>
<dbReference type="GO" id="GO:0016491">
    <property type="term" value="F:oxidoreductase activity"/>
    <property type="evidence" value="ECO:0007669"/>
    <property type="project" value="UniProtKB-KW"/>
</dbReference>
<feature type="transmembrane region" description="Helical" evidence="12">
    <location>
        <begin position="12"/>
        <end position="33"/>
    </location>
</feature>
<dbReference type="InterPro" id="IPR050450">
    <property type="entry name" value="COX15/CtaA_HemeA_synthase"/>
</dbReference>
<keyword evidence="7" id="KW-0408">Iron</keyword>
<feature type="transmembrane region" description="Helical" evidence="12">
    <location>
        <begin position="308"/>
        <end position="328"/>
    </location>
</feature>
<feature type="transmembrane region" description="Helical" evidence="12">
    <location>
        <begin position="252"/>
        <end position="269"/>
    </location>
</feature>
<dbReference type="PATRIC" id="fig|1590043.3.peg.1925"/>
<evidence type="ECO:0000256" key="10">
    <source>
        <dbReference type="ARBA" id="ARBA00023157"/>
    </source>
</evidence>
<comment type="pathway">
    <text evidence="11">Porphyrin-containing compound metabolism.</text>
</comment>
<evidence type="ECO:0000256" key="2">
    <source>
        <dbReference type="ARBA" id="ARBA00022475"/>
    </source>
</evidence>
<evidence type="ECO:0000313" key="13">
    <source>
        <dbReference type="EMBL" id="KRG20967.1"/>
    </source>
</evidence>
<dbReference type="Pfam" id="PF02628">
    <property type="entry name" value="COX15-CtaA"/>
    <property type="match status" value="1"/>
</dbReference>
<dbReference type="GO" id="GO:0006784">
    <property type="term" value="P:heme A biosynthetic process"/>
    <property type="evidence" value="ECO:0007669"/>
    <property type="project" value="InterPro"/>
</dbReference>
<keyword evidence="4" id="KW-0479">Metal-binding</keyword>
<evidence type="ECO:0000256" key="6">
    <source>
        <dbReference type="ARBA" id="ARBA00023002"/>
    </source>
</evidence>
<dbReference type="Proteomes" id="UP000051497">
    <property type="component" value="Unassembled WGS sequence"/>
</dbReference>
<evidence type="ECO:0000313" key="14">
    <source>
        <dbReference type="EMBL" id="MCS5710079.1"/>
    </source>
</evidence>
<keyword evidence="3 12" id="KW-0812">Transmembrane</keyword>
<evidence type="ECO:0000256" key="3">
    <source>
        <dbReference type="ARBA" id="ARBA00022692"/>
    </source>
</evidence>
<keyword evidence="15" id="KW-1185">Reference proteome</keyword>
<dbReference type="PANTHER" id="PTHR35457">
    <property type="entry name" value="HEME A SYNTHASE"/>
    <property type="match status" value="1"/>
</dbReference>
<feature type="transmembrane region" description="Helical" evidence="12">
    <location>
        <begin position="281"/>
        <end position="302"/>
    </location>
</feature>
<evidence type="ECO:0000256" key="8">
    <source>
        <dbReference type="ARBA" id="ARBA00023133"/>
    </source>
</evidence>
<evidence type="ECO:0000256" key="11">
    <source>
        <dbReference type="ARBA" id="ARBA00023444"/>
    </source>
</evidence>
<dbReference type="GO" id="GO:0016020">
    <property type="term" value="C:membrane"/>
    <property type="evidence" value="ECO:0007669"/>
    <property type="project" value="UniProtKB-SubCell"/>
</dbReference>
<keyword evidence="8" id="KW-0350">Heme biosynthesis</keyword>
<accession>A0A0Q9YW91</accession>
<evidence type="ECO:0000256" key="4">
    <source>
        <dbReference type="ARBA" id="ARBA00022723"/>
    </source>
</evidence>
<proteinExistence type="predicted"/>
<dbReference type="InterPro" id="IPR003780">
    <property type="entry name" value="COX15/CtaA_fam"/>
</dbReference>
<organism evidence="13">
    <name type="scientific">Candidatus Berkiella aquae</name>
    <dbReference type="NCBI Taxonomy" id="295108"/>
    <lineage>
        <taxon>Bacteria</taxon>
        <taxon>Pseudomonadati</taxon>
        <taxon>Pseudomonadota</taxon>
        <taxon>Gammaproteobacteria</taxon>
        <taxon>Candidatus Berkiellales</taxon>
        <taxon>Candidatus Berkiellaceae</taxon>
        <taxon>Candidatus Berkiella</taxon>
    </lineage>
</organism>
<reference evidence="13" key="1">
    <citation type="submission" date="2015-09" db="EMBL/GenBank/DDBJ databases">
        <title>Draft Genome Sequences of Two Novel Amoeba-resistant Intranuclear Bacteria, Candidatus Berkiella cookevillensis and Candidatus Berkiella aquae.</title>
        <authorList>
            <person name="Mehari Y.T."/>
            <person name="Arivett B.A."/>
            <person name="Farone A.L."/>
            <person name="Gunderson J.H."/>
            <person name="Farone M.B."/>
        </authorList>
    </citation>
    <scope>NUCLEOTIDE SEQUENCE [LARGE SCALE GENOMIC DNA]</scope>
    <source>
        <strain evidence="13">HT99</strain>
    </source>
</reference>
<keyword evidence="10" id="KW-1015">Disulfide bond</keyword>
<keyword evidence="2" id="KW-1003">Cell membrane</keyword>
<dbReference type="EMBL" id="LKAJ01000007">
    <property type="protein sequence ID" value="KRG20967.1"/>
    <property type="molecule type" value="Genomic_DNA"/>
</dbReference>
<keyword evidence="9 12" id="KW-0472">Membrane</keyword>
<reference evidence="14" key="2">
    <citation type="journal article" date="2016" name="Genome Announc.">
        <title>Draft Genome Sequences of Two Novel Amoeba-Resistant Intranuclear Bacteria, 'Candidatus Berkiella cookevillensis' and 'Candidatus Berkiella aquae'.</title>
        <authorList>
            <person name="Mehari Y.T."/>
            <person name="Arivett B.A."/>
            <person name="Farone A.L."/>
            <person name="Gunderson J.H."/>
            <person name="Farone M.B."/>
        </authorList>
    </citation>
    <scope>NUCLEOTIDE SEQUENCE</scope>
    <source>
        <strain evidence="14">HT99</strain>
    </source>
</reference>
<evidence type="ECO:0000256" key="5">
    <source>
        <dbReference type="ARBA" id="ARBA00022989"/>
    </source>
</evidence>
<protein>
    <submittedName>
        <fullName evidence="14">COX15/CtaA family protein</fullName>
    </submittedName>
    <submittedName>
        <fullName evidence="13">Heme A synthase</fullName>
    </submittedName>
</protein>
<evidence type="ECO:0000313" key="15">
    <source>
        <dbReference type="Proteomes" id="UP000051497"/>
    </source>
</evidence>
<comment type="caution">
    <text evidence="13">The sequence shown here is derived from an EMBL/GenBank/DDBJ whole genome shotgun (WGS) entry which is preliminary data.</text>
</comment>
<feature type="transmembrane region" description="Helical" evidence="12">
    <location>
        <begin position="175"/>
        <end position="194"/>
    </location>
</feature>
<feature type="transmembrane region" description="Helical" evidence="12">
    <location>
        <begin position="109"/>
        <end position="130"/>
    </location>
</feature>
<evidence type="ECO:0000256" key="9">
    <source>
        <dbReference type="ARBA" id="ARBA00023136"/>
    </source>
</evidence>
<comment type="subcellular location">
    <subcellularLocation>
        <location evidence="1">Membrane</location>
        <topology evidence="1">Multi-pass membrane protein</topology>
    </subcellularLocation>
</comment>
<feature type="transmembrane region" description="Helical" evidence="12">
    <location>
        <begin position="136"/>
        <end position="163"/>
    </location>
</feature>
<keyword evidence="5 12" id="KW-1133">Transmembrane helix</keyword>
<evidence type="ECO:0000256" key="1">
    <source>
        <dbReference type="ARBA" id="ARBA00004141"/>
    </source>
</evidence>
<dbReference type="EMBL" id="LKAJ02000001">
    <property type="protein sequence ID" value="MCS5710079.1"/>
    <property type="molecule type" value="Genomic_DNA"/>
</dbReference>
<reference evidence="14" key="3">
    <citation type="submission" date="2021-06" db="EMBL/GenBank/DDBJ databases">
        <title>Genomic Description and Analysis of Intracellular Bacteria, Candidatus Berkiella cookevillensis and Candidatus Berkiella aquae.</title>
        <authorList>
            <person name="Kidane D.T."/>
            <person name="Mehari Y.T."/>
            <person name="Rice F.C."/>
            <person name="Arivett B.A."/>
            <person name="Farone A.L."/>
            <person name="Berk S.G."/>
            <person name="Farone M.B."/>
        </authorList>
    </citation>
    <scope>NUCLEOTIDE SEQUENCE</scope>
    <source>
        <strain evidence="14">HT99</strain>
    </source>
</reference>